<reference evidence="2 3" key="1">
    <citation type="submission" date="2018-11" db="EMBL/GenBank/DDBJ databases">
        <title>Rufibacter latericius sp. nov., isolated from water in Baiyang Lake.</title>
        <authorList>
            <person name="Yang Y."/>
        </authorList>
    </citation>
    <scope>NUCLEOTIDE SEQUENCE [LARGE SCALE GENOMIC DNA]</scope>
    <source>
        <strain evidence="2 3">R-22-1c-1</strain>
    </source>
</reference>
<feature type="region of interest" description="Disordered" evidence="1">
    <location>
        <begin position="1"/>
        <end position="88"/>
    </location>
</feature>
<feature type="compositionally biased region" description="Polar residues" evidence="1">
    <location>
        <begin position="76"/>
        <end position="88"/>
    </location>
</feature>
<dbReference type="RefSeq" id="WP_123129142.1">
    <property type="nucleotide sequence ID" value="NZ_RJJD01000023.1"/>
</dbReference>
<keyword evidence="3" id="KW-1185">Reference proteome</keyword>
<feature type="compositionally biased region" description="Polar residues" evidence="1">
    <location>
        <begin position="1"/>
        <end position="11"/>
    </location>
</feature>
<organism evidence="2 3">
    <name type="scientific">Rufibacter latericius</name>
    <dbReference type="NCBI Taxonomy" id="2487040"/>
    <lineage>
        <taxon>Bacteria</taxon>
        <taxon>Pseudomonadati</taxon>
        <taxon>Bacteroidota</taxon>
        <taxon>Cytophagia</taxon>
        <taxon>Cytophagales</taxon>
        <taxon>Hymenobacteraceae</taxon>
        <taxon>Rufibacter</taxon>
    </lineage>
</organism>
<sequence length="88" mass="9656">MPIENDNITNSDESKRLPDENPTPFKGAKTEYDEAAKPDLGGSRLQAIEADFLDQEPEGRFSEGNVAAEDEEDTTNLDGSNANNLRTK</sequence>
<gene>
    <name evidence="2" type="ORF">EFB08_21980</name>
</gene>
<evidence type="ECO:0000313" key="2">
    <source>
        <dbReference type="EMBL" id="RNI21818.1"/>
    </source>
</evidence>
<name>A0A3M9MB78_9BACT</name>
<dbReference type="OrthoDB" id="893996at2"/>
<accession>A0A3M9MB78</accession>
<dbReference type="Proteomes" id="UP000272117">
    <property type="component" value="Unassembled WGS sequence"/>
</dbReference>
<dbReference type="EMBL" id="RJJD01000023">
    <property type="protein sequence ID" value="RNI21818.1"/>
    <property type="molecule type" value="Genomic_DNA"/>
</dbReference>
<comment type="caution">
    <text evidence="2">The sequence shown here is derived from an EMBL/GenBank/DDBJ whole genome shotgun (WGS) entry which is preliminary data.</text>
</comment>
<protein>
    <submittedName>
        <fullName evidence="2">Uncharacterized protein</fullName>
    </submittedName>
</protein>
<evidence type="ECO:0000256" key="1">
    <source>
        <dbReference type="SAM" id="MobiDB-lite"/>
    </source>
</evidence>
<feature type="compositionally biased region" description="Basic and acidic residues" evidence="1">
    <location>
        <begin position="28"/>
        <end position="37"/>
    </location>
</feature>
<dbReference type="AlphaFoldDB" id="A0A3M9MB78"/>
<proteinExistence type="predicted"/>
<evidence type="ECO:0000313" key="3">
    <source>
        <dbReference type="Proteomes" id="UP000272117"/>
    </source>
</evidence>